<evidence type="ECO:0000313" key="1">
    <source>
        <dbReference type="EMBL" id="RHD89816.1"/>
    </source>
</evidence>
<comment type="caution">
    <text evidence="1">The sequence shown here is derived from an EMBL/GenBank/DDBJ whole genome shotgun (WGS) entry which is preliminary data.</text>
</comment>
<gene>
    <name evidence="1" type="ORF">DW780_07075</name>
</gene>
<organism evidence="1 2">
    <name type="scientific">Bacteroides thetaiotaomicron</name>
    <dbReference type="NCBI Taxonomy" id="818"/>
    <lineage>
        <taxon>Bacteria</taxon>
        <taxon>Pseudomonadati</taxon>
        <taxon>Bacteroidota</taxon>
        <taxon>Bacteroidia</taxon>
        <taxon>Bacteroidales</taxon>
        <taxon>Bacteroidaceae</taxon>
        <taxon>Bacteroides</taxon>
    </lineage>
</organism>
<dbReference type="InterPro" id="IPR018534">
    <property type="entry name" value="Tet_reg_excision_RteC"/>
</dbReference>
<dbReference type="Proteomes" id="UP000284785">
    <property type="component" value="Unassembled WGS sequence"/>
</dbReference>
<sequence length="207" mass="24398">MEDFKTTLYIQLLSKGEATREEFEEALSDFTNRIYEFCMDKKDVGFIYFSLNNIRILLIHLEEMRAITNSKLSANGGITFVNAAIEWVIKQSEMPHKKNDVYLKEKEFQQKEEIPTQVIWTGKIIHLMEFIYGSEALKNFNNGQVTIKEISAYFGKMLGIEIKDPSGCYVNMRERVQESRTTYIDSMRDALLERMEKDDEKLYRRKK</sequence>
<dbReference type="AlphaFoldDB" id="A0A414HRD0"/>
<evidence type="ECO:0008006" key="3">
    <source>
        <dbReference type="Google" id="ProtNLM"/>
    </source>
</evidence>
<reference evidence="1 2" key="1">
    <citation type="submission" date="2018-08" db="EMBL/GenBank/DDBJ databases">
        <title>A genome reference for cultivated species of the human gut microbiota.</title>
        <authorList>
            <person name="Zou Y."/>
            <person name="Xue W."/>
            <person name="Luo G."/>
        </authorList>
    </citation>
    <scope>NUCLEOTIDE SEQUENCE [LARGE SCALE GENOMIC DNA]</scope>
    <source>
        <strain evidence="1 2">AM30-26</strain>
    </source>
</reference>
<protein>
    <recommendedName>
        <fullName evidence="3">RteC protein</fullName>
    </recommendedName>
</protein>
<dbReference type="Pfam" id="PF09357">
    <property type="entry name" value="RteC"/>
    <property type="match status" value="1"/>
</dbReference>
<evidence type="ECO:0000313" key="2">
    <source>
        <dbReference type="Proteomes" id="UP000284785"/>
    </source>
</evidence>
<proteinExistence type="predicted"/>
<accession>A0A414HRD0</accession>
<dbReference type="RefSeq" id="WP_118214443.1">
    <property type="nucleotide sequence ID" value="NZ_JANUON010000005.1"/>
</dbReference>
<name>A0A414HRD0_BACT4</name>
<dbReference type="EMBL" id="QSJP01000004">
    <property type="protein sequence ID" value="RHD89816.1"/>
    <property type="molecule type" value="Genomic_DNA"/>
</dbReference>